<sequence>MLTSYIFSLFLVGVVAQPGTNVDILGREAGGDYVQSQATLSLTPKFAAFQCSSIADLSASSRPVFTETNNGEWECSSMLEYSETGHTPSLFIQIRGIEPGVWSSFRVKLNFGSLLSRQVLGARAANLIHLLVGTNTPLRDLEGVLASGRELEITFDDVTLKYRQERLDPNRFNLFGSKKLSPQKSAPNPE</sequence>
<accession>A0A135P8T5</accession>
<reference evidence="1 2" key="1">
    <citation type="submission" date="2015-11" db="EMBL/GenBank/DDBJ databases">
        <title>Draft genome sequence of Agrobacterium sp. R89-1.</title>
        <authorList>
            <person name="Zahradnik J."/>
            <person name="Kyslikova E."/>
            <person name="Palyzova A."/>
            <person name="Kyslik P."/>
        </authorList>
    </citation>
    <scope>NUCLEOTIDE SEQUENCE [LARGE SCALE GENOMIC DNA]</scope>
    <source>
        <strain evidence="1 2">R89-1</strain>
    </source>
</reference>
<proteinExistence type="predicted"/>
<protein>
    <submittedName>
        <fullName evidence="1">Uncharacterized protein</fullName>
    </submittedName>
</protein>
<dbReference type="AlphaFoldDB" id="A0A135P8T5"/>
<organism evidence="1 2">
    <name type="scientific">Agrobacterium bohemicum</name>
    <dbReference type="NCBI Taxonomy" id="2052828"/>
    <lineage>
        <taxon>Bacteria</taxon>
        <taxon>Pseudomonadati</taxon>
        <taxon>Pseudomonadota</taxon>
        <taxon>Alphaproteobacteria</taxon>
        <taxon>Hyphomicrobiales</taxon>
        <taxon>Rhizobiaceae</taxon>
        <taxon>Rhizobium/Agrobacterium group</taxon>
        <taxon>Agrobacterium</taxon>
    </lineage>
</organism>
<dbReference type="STRING" id="2052828.ATO67_17580"/>
<dbReference type="Proteomes" id="UP000070498">
    <property type="component" value="Unassembled WGS sequence"/>
</dbReference>
<dbReference type="RefSeq" id="WP_067652313.1">
    <property type="nucleotide sequence ID" value="NZ_KQ961033.1"/>
</dbReference>
<dbReference type="InterPro" id="IPR046071">
    <property type="entry name" value="DUF6030"/>
</dbReference>
<evidence type="ECO:0000313" key="2">
    <source>
        <dbReference type="Proteomes" id="UP000070498"/>
    </source>
</evidence>
<comment type="caution">
    <text evidence="1">The sequence shown here is derived from an EMBL/GenBank/DDBJ whole genome shotgun (WGS) entry which is preliminary data.</text>
</comment>
<keyword evidence="2" id="KW-1185">Reference proteome</keyword>
<evidence type="ECO:0000313" key="1">
    <source>
        <dbReference type="EMBL" id="KXG87831.1"/>
    </source>
</evidence>
<dbReference type="EMBL" id="LNUW01000002">
    <property type="protein sequence ID" value="KXG87831.1"/>
    <property type="molecule type" value="Genomic_DNA"/>
</dbReference>
<dbReference type="Pfam" id="PF19495">
    <property type="entry name" value="DUF6030"/>
    <property type="match status" value="1"/>
</dbReference>
<name>A0A135P8T5_9HYPH</name>
<gene>
    <name evidence="1" type="ORF">ATO67_17580</name>
</gene>